<organism evidence="2 3">
    <name type="scientific">Paenibacillus macerans</name>
    <name type="common">Bacillus macerans</name>
    <dbReference type="NCBI Taxonomy" id="44252"/>
    <lineage>
        <taxon>Bacteria</taxon>
        <taxon>Bacillati</taxon>
        <taxon>Bacillota</taxon>
        <taxon>Bacilli</taxon>
        <taxon>Bacillales</taxon>
        <taxon>Paenibacillaceae</taxon>
        <taxon>Paenibacillus</taxon>
    </lineage>
</organism>
<dbReference type="InterPro" id="IPR054738">
    <property type="entry name" value="Siphovirus-type_tail_C"/>
</dbReference>
<dbReference type="Gene3D" id="2.60.120.860">
    <property type="match status" value="1"/>
</dbReference>
<sequence>MFNGGGFNNLGFNTGSAAEGNVIDLSAHLSGSGQMYSRKIEMEADDSSSSFNNMPFNTVNQGSNVEYSLDFSMDMALSTRLSGEGRMQGAIVREYALEVERMSGEGRLSAENIRGIVLEPQRMSGEGRLSAEVSKYHTDWIEFTDAFRPGDVIIIDSGKFKITRNGVNVSHLYNGDFFDLNLGENRLTWTDPATGRTILFRITHRDKFLY</sequence>
<name>A0A6N8F818_PAEMA</name>
<gene>
    <name evidence="2" type="ORF">GNQ08_29685</name>
</gene>
<protein>
    <recommendedName>
        <fullName evidence="1">Siphovirus-type tail component C-terminal domain-containing protein</fullName>
    </recommendedName>
</protein>
<feature type="domain" description="Siphovirus-type tail component C-terminal" evidence="1">
    <location>
        <begin position="132"/>
        <end position="192"/>
    </location>
</feature>
<dbReference type="EMBL" id="WNZZ01000045">
    <property type="protein sequence ID" value="MUG26502.1"/>
    <property type="molecule type" value="Genomic_DNA"/>
</dbReference>
<comment type="caution">
    <text evidence="2">The sequence shown here is derived from an EMBL/GenBank/DDBJ whole genome shotgun (WGS) entry which is preliminary data.</text>
</comment>
<reference evidence="2 3" key="1">
    <citation type="submission" date="2019-11" db="EMBL/GenBank/DDBJ databases">
        <title>Draft genome sequences of five Paenibacillus species of dairy origin.</title>
        <authorList>
            <person name="Olajide A.M."/>
            <person name="Chen S."/>
            <person name="Lapointe G."/>
        </authorList>
    </citation>
    <scope>NUCLEOTIDE SEQUENCE [LARGE SCALE GENOMIC DNA]</scope>
    <source>
        <strain evidence="2 3">3CT49</strain>
    </source>
</reference>
<evidence type="ECO:0000259" key="1">
    <source>
        <dbReference type="Pfam" id="PF22768"/>
    </source>
</evidence>
<proteinExistence type="predicted"/>
<dbReference type="AlphaFoldDB" id="A0A6N8F818"/>
<dbReference type="RefSeq" id="WP_155621495.1">
    <property type="nucleotide sequence ID" value="NZ_WNZZ01000045.1"/>
</dbReference>
<dbReference type="Pfam" id="PF22768">
    <property type="entry name" value="SPP1_Dit"/>
    <property type="match status" value="1"/>
</dbReference>
<accession>A0A6N8F818</accession>
<evidence type="ECO:0000313" key="3">
    <source>
        <dbReference type="Proteomes" id="UP000442469"/>
    </source>
</evidence>
<evidence type="ECO:0000313" key="2">
    <source>
        <dbReference type="EMBL" id="MUG26502.1"/>
    </source>
</evidence>
<dbReference type="Proteomes" id="UP000442469">
    <property type="component" value="Unassembled WGS sequence"/>
</dbReference>